<accession>A0ABU6U0U0</accession>
<feature type="region of interest" description="Disordered" evidence="1">
    <location>
        <begin position="177"/>
        <end position="197"/>
    </location>
</feature>
<dbReference type="EMBL" id="JASCZI010097067">
    <property type="protein sequence ID" value="MED6154272.1"/>
    <property type="molecule type" value="Genomic_DNA"/>
</dbReference>
<comment type="caution">
    <text evidence="2">The sequence shown here is derived from an EMBL/GenBank/DDBJ whole genome shotgun (WGS) entry which is preliminary data.</text>
</comment>
<sequence length="230" mass="26163">MEESIHVVFDETNRCNARKDVSDDFVEMMDSLNLDGDEKLKESNEASSNGTKDDDQASTKETTQEQQNDIPKDWRTMKDHPLDNVIGKLKKGSLQIKKRNLEAKQSRVPCICVEEHAYACCSYPNPRLSKLTTLRRGNSLDQIHAYAWISHSAYVHGHVATTLNVTMTHLPTYRRTTSTHMHGRHSASMSSQSCSNTTPNPEDLRICVENHAYAWKATLVTFWRSKRDPA</sequence>
<evidence type="ECO:0000313" key="2">
    <source>
        <dbReference type="EMBL" id="MED6154272.1"/>
    </source>
</evidence>
<feature type="compositionally biased region" description="Polar residues" evidence="1">
    <location>
        <begin position="59"/>
        <end position="69"/>
    </location>
</feature>
<protein>
    <submittedName>
        <fullName evidence="2">Uncharacterized protein</fullName>
    </submittedName>
</protein>
<keyword evidence="3" id="KW-1185">Reference proteome</keyword>
<feature type="region of interest" description="Disordered" evidence="1">
    <location>
        <begin position="29"/>
        <end position="78"/>
    </location>
</feature>
<proteinExistence type="predicted"/>
<dbReference type="Proteomes" id="UP001341840">
    <property type="component" value="Unassembled WGS sequence"/>
</dbReference>
<organism evidence="2 3">
    <name type="scientific">Stylosanthes scabra</name>
    <dbReference type="NCBI Taxonomy" id="79078"/>
    <lineage>
        <taxon>Eukaryota</taxon>
        <taxon>Viridiplantae</taxon>
        <taxon>Streptophyta</taxon>
        <taxon>Embryophyta</taxon>
        <taxon>Tracheophyta</taxon>
        <taxon>Spermatophyta</taxon>
        <taxon>Magnoliopsida</taxon>
        <taxon>eudicotyledons</taxon>
        <taxon>Gunneridae</taxon>
        <taxon>Pentapetalae</taxon>
        <taxon>rosids</taxon>
        <taxon>fabids</taxon>
        <taxon>Fabales</taxon>
        <taxon>Fabaceae</taxon>
        <taxon>Papilionoideae</taxon>
        <taxon>50 kb inversion clade</taxon>
        <taxon>dalbergioids sensu lato</taxon>
        <taxon>Dalbergieae</taxon>
        <taxon>Pterocarpus clade</taxon>
        <taxon>Stylosanthes</taxon>
    </lineage>
</organism>
<reference evidence="2 3" key="1">
    <citation type="journal article" date="2023" name="Plants (Basel)">
        <title>Bridging the Gap: Combining Genomics and Transcriptomics Approaches to Understand Stylosanthes scabra, an Orphan Legume from the Brazilian Caatinga.</title>
        <authorList>
            <person name="Ferreira-Neto J.R.C."/>
            <person name="da Silva M.D."/>
            <person name="Binneck E."/>
            <person name="de Melo N.F."/>
            <person name="da Silva R.H."/>
            <person name="de Melo A.L.T.M."/>
            <person name="Pandolfi V."/>
            <person name="Bustamante F.O."/>
            <person name="Brasileiro-Vidal A.C."/>
            <person name="Benko-Iseppon A.M."/>
        </authorList>
    </citation>
    <scope>NUCLEOTIDE SEQUENCE [LARGE SCALE GENOMIC DNA]</scope>
    <source>
        <tissue evidence="2">Leaves</tissue>
    </source>
</reference>
<evidence type="ECO:0000313" key="3">
    <source>
        <dbReference type="Proteomes" id="UP001341840"/>
    </source>
</evidence>
<name>A0ABU6U0U0_9FABA</name>
<gene>
    <name evidence="2" type="ORF">PIB30_110702</name>
</gene>
<evidence type="ECO:0000256" key="1">
    <source>
        <dbReference type="SAM" id="MobiDB-lite"/>
    </source>
</evidence>
<feature type="compositionally biased region" description="Polar residues" evidence="1">
    <location>
        <begin position="187"/>
        <end position="197"/>
    </location>
</feature>